<evidence type="ECO:0000313" key="1">
    <source>
        <dbReference type="EMBL" id="CAG7819200.1"/>
    </source>
</evidence>
<keyword evidence="2" id="KW-1185">Reference proteome</keyword>
<protein>
    <submittedName>
        <fullName evidence="1">Uncharacterized protein</fullName>
    </submittedName>
</protein>
<sequence length="313" mass="35532">MSYTNNQLENAINKGLVYLENLLTSKPWAFSVNLCSRDRSLFFEEPENMHTQHPEAFTHFIALDLLGNNFSKLSRHKLADSLLNSVHSTINYFVNPTLFPDEVDTTALGYSSLIQSHLLKADDVSEVAQIVFSNVNKFGIVEIYFNNAEIRRKNKICACVCANVLRLAYLLGEESKLENTESYVFDWLESGNWKQGSLYYPSGFSFLYLCSNFAMTNCKVQKRFRPLLLSALENSIEDCKFPLDYAQLLLTLENLRAKNYSKNLLEKLLSFQNVDGSWPPDSMWGNTHGRFYGGKPLSTIFAVGAITSAVKFS</sequence>
<dbReference type="OrthoDB" id="2012566at2759"/>
<organism evidence="1 2">
    <name type="scientific">Allacma fusca</name>
    <dbReference type="NCBI Taxonomy" id="39272"/>
    <lineage>
        <taxon>Eukaryota</taxon>
        <taxon>Metazoa</taxon>
        <taxon>Ecdysozoa</taxon>
        <taxon>Arthropoda</taxon>
        <taxon>Hexapoda</taxon>
        <taxon>Collembola</taxon>
        <taxon>Symphypleona</taxon>
        <taxon>Sminthuridae</taxon>
        <taxon>Allacma</taxon>
    </lineage>
</organism>
<proteinExistence type="predicted"/>
<dbReference type="AlphaFoldDB" id="A0A8J2KR33"/>
<comment type="caution">
    <text evidence="1">The sequence shown here is derived from an EMBL/GenBank/DDBJ whole genome shotgun (WGS) entry which is preliminary data.</text>
</comment>
<evidence type="ECO:0000313" key="2">
    <source>
        <dbReference type="Proteomes" id="UP000708208"/>
    </source>
</evidence>
<name>A0A8J2KR33_9HEXA</name>
<dbReference type="EMBL" id="CAJVCH010442007">
    <property type="protein sequence ID" value="CAG7819200.1"/>
    <property type="molecule type" value="Genomic_DNA"/>
</dbReference>
<gene>
    <name evidence="1" type="ORF">AFUS01_LOCUS29662</name>
</gene>
<reference evidence="1" key="1">
    <citation type="submission" date="2021-06" db="EMBL/GenBank/DDBJ databases">
        <authorList>
            <person name="Hodson N. C."/>
            <person name="Mongue J. A."/>
            <person name="Jaron S. K."/>
        </authorList>
    </citation>
    <scope>NUCLEOTIDE SEQUENCE</scope>
</reference>
<accession>A0A8J2KR33</accession>
<dbReference type="Proteomes" id="UP000708208">
    <property type="component" value="Unassembled WGS sequence"/>
</dbReference>